<comment type="caution">
    <text evidence="4">The sequence shown here is derived from an EMBL/GenBank/DDBJ whole genome shotgun (WGS) entry which is preliminary data.</text>
</comment>
<name>A0ABS1WDC0_9GAMM</name>
<evidence type="ECO:0000313" key="4">
    <source>
        <dbReference type="EMBL" id="MBL7527371.1"/>
    </source>
</evidence>
<dbReference type="CDD" id="cd06422">
    <property type="entry name" value="NTP_transferase_like_1"/>
    <property type="match status" value="1"/>
</dbReference>
<dbReference type="InterPro" id="IPR005835">
    <property type="entry name" value="NTP_transferase_dom"/>
</dbReference>
<dbReference type="Pfam" id="PF00483">
    <property type="entry name" value="NTP_transferase"/>
    <property type="match status" value="1"/>
</dbReference>
<keyword evidence="5" id="KW-1185">Reference proteome</keyword>
<dbReference type="InterPro" id="IPR050065">
    <property type="entry name" value="GlmU-like"/>
</dbReference>
<feature type="domain" description="Nucleotidyl transferase" evidence="3">
    <location>
        <begin position="4"/>
        <end position="119"/>
    </location>
</feature>
<dbReference type="EMBL" id="JADWVN010000026">
    <property type="protein sequence ID" value="MBL7527371.1"/>
    <property type="molecule type" value="Genomic_DNA"/>
</dbReference>
<reference evidence="4 5" key="1">
    <citation type="submission" date="2020-12" db="EMBL/GenBank/DDBJ databases">
        <title>WGS of Legionella: environmental sample.</title>
        <authorList>
            <person name="Cristino S."/>
            <person name="Girolamini L."/>
            <person name="Salaris S."/>
            <person name="Pascale M.R."/>
            <person name="Mazzotta M."/>
            <person name="Orsini M."/>
            <person name="Grottola A."/>
        </authorList>
    </citation>
    <scope>NUCLEOTIDE SEQUENCE [LARGE SCALE GENOMIC DNA]</scope>
    <source>
        <strain evidence="4 5">30cs62</strain>
    </source>
</reference>
<gene>
    <name evidence="4" type="ORF">I5282_12425</name>
</gene>
<dbReference type="Gene3D" id="3.90.550.10">
    <property type="entry name" value="Spore Coat Polysaccharide Biosynthesis Protein SpsA, Chain A"/>
    <property type="match status" value="1"/>
</dbReference>
<dbReference type="PANTHER" id="PTHR43584:SF8">
    <property type="entry name" value="N-ACETYLMURAMATE ALPHA-1-PHOSPHATE URIDYLYLTRANSFERASE"/>
    <property type="match status" value="1"/>
</dbReference>
<evidence type="ECO:0000256" key="1">
    <source>
        <dbReference type="ARBA" id="ARBA00022679"/>
    </source>
</evidence>
<dbReference type="InterPro" id="IPR029044">
    <property type="entry name" value="Nucleotide-diphossugar_trans"/>
</dbReference>
<evidence type="ECO:0000256" key="2">
    <source>
        <dbReference type="ARBA" id="ARBA00022695"/>
    </source>
</evidence>
<dbReference type="Proteomes" id="UP000809910">
    <property type="component" value="Unassembled WGS sequence"/>
</dbReference>
<keyword evidence="2" id="KW-0548">Nucleotidyltransferase</keyword>
<evidence type="ECO:0000313" key="5">
    <source>
        <dbReference type="Proteomes" id="UP000809910"/>
    </source>
</evidence>
<dbReference type="InterPro" id="IPR054790">
    <property type="entry name" value="MurU"/>
</dbReference>
<dbReference type="NCBIfam" id="NF045761">
    <property type="entry name" value="NAMPUrTaseMurU"/>
    <property type="match status" value="1"/>
</dbReference>
<accession>A0ABS1WDC0</accession>
<proteinExistence type="predicted"/>
<protein>
    <submittedName>
        <fullName evidence="4">Nucleotidyltransferase family protein</fullName>
    </submittedName>
</protein>
<dbReference type="SUPFAM" id="SSF53448">
    <property type="entry name" value="Nucleotide-diphospho-sugar transferases"/>
    <property type="match status" value="1"/>
</dbReference>
<keyword evidence="1" id="KW-0808">Transferase</keyword>
<dbReference type="PANTHER" id="PTHR43584">
    <property type="entry name" value="NUCLEOTIDYL TRANSFERASE"/>
    <property type="match status" value="1"/>
</dbReference>
<sequence length="219" mass="24243">MKVAMILAAGRGERLKPLTDDQPKALCMVKNKPLIEHHVLNLVQAGFEKLVVNHAYLGGQIRQFLGNGQRYGITICYSPEPPGGLETGGGIVKALPLLGNEPFVTVNADIFTDFNFAQLDLELEKPIHLILTNKNPALNHHGDFSLINQNQLCNENPEYTFSGIAVYHPKVFSQCKQGRYSVAPLIRQLVTQNKVTGSLYQGTWFDIGSMDRLKAADKD</sequence>
<evidence type="ECO:0000259" key="3">
    <source>
        <dbReference type="Pfam" id="PF00483"/>
    </source>
</evidence>
<organism evidence="4 5">
    <name type="scientific">Legionella bononiensis</name>
    <dbReference type="NCBI Taxonomy" id="2793102"/>
    <lineage>
        <taxon>Bacteria</taxon>
        <taxon>Pseudomonadati</taxon>
        <taxon>Pseudomonadota</taxon>
        <taxon>Gammaproteobacteria</taxon>
        <taxon>Legionellales</taxon>
        <taxon>Legionellaceae</taxon>
        <taxon>Legionella</taxon>
    </lineage>
</organism>
<dbReference type="RefSeq" id="WP_203112659.1">
    <property type="nucleotide sequence ID" value="NZ_JADOBG010000022.1"/>
</dbReference>